<evidence type="ECO:0000256" key="1">
    <source>
        <dbReference type="SAM" id="MobiDB-lite"/>
    </source>
</evidence>
<dbReference type="EMBL" id="BRYB01006953">
    <property type="protein sequence ID" value="GMI50873.1"/>
    <property type="molecule type" value="Genomic_DNA"/>
</dbReference>
<keyword evidence="4" id="KW-1185">Reference proteome</keyword>
<dbReference type="PANTHER" id="PTHR15239:SF6">
    <property type="entry name" value="RIBOSOME QUALITY CONTROL COMPLEX SUBUNIT NEMF"/>
    <property type="match status" value="1"/>
</dbReference>
<dbReference type="PANTHER" id="PTHR15239">
    <property type="entry name" value="NUCLEAR EXPORT MEDIATOR FACTOR NEMF"/>
    <property type="match status" value="1"/>
</dbReference>
<dbReference type="InterPro" id="IPR051608">
    <property type="entry name" value="RQC_Subunit_NEMF"/>
</dbReference>
<comment type="caution">
    <text evidence="3">The sequence shown here is derived from an EMBL/GenBank/DDBJ whole genome shotgun (WGS) entry which is preliminary data.</text>
</comment>
<gene>
    <name evidence="3" type="ORF">TeGR_g8193</name>
</gene>
<feature type="chain" id="PRO_5045122857" description="NFACT RNA-binding domain-containing protein" evidence="2">
    <location>
        <begin position="22"/>
        <end position="363"/>
    </location>
</feature>
<dbReference type="Proteomes" id="UP001165060">
    <property type="component" value="Unassembled WGS sequence"/>
</dbReference>
<sequence>MHYPPLLFLLLSPMLSSFTRAFLLPSPSSALFPASRLFSSSRPHPLSPVLAKLDAKAAALSQELSRVLENQQSTSLADLLISSLHLIPPNPSLYKLSLPDYTCSPPATVDVALPDKSPGGREGARLHAESLYLSSRKGRRGEGVLRDLLSRTEAARSRVERVEATDGEKVSADDWKRVQRLCKNLVKVGPPPPPASSGDAISEPVPKPARKAPPASATYRSFDFPPAPAPPSFRVFLGRNKRQNEALSFKLARDGDLWMHARGSPGAHVLLRALDRKLVWGKGGGGEREMREEWGEALEFAADLAAFYSDLREERKAEITVAEPKHVQKPPKAPLGAVKVRQELFTIVGDPFRVPEICREKRD</sequence>
<reference evidence="3 4" key="1">
    <citation type="journal article" date="2023" name="Commun. Biol.">
        <title>Genome analysis of Parmales, the sister group of diatoms, reveals the evolutionary specialization of diatoms from phago-mixotrophs to photoautotrophs.</title>
        <authorList>
            <person name="Ban H."/>
            <person name="Sato S."/>
            <person name="Yoshikawa S."/>
            <person name="Yamada K."/>
            <person name="Nakamura Y."/>
            <person name="Ichinomiya M."/>
            <person name="Sato N."/>
            <person name="Blanc-Mathieu R."/>
            <person name="Endo H."/>
            <person name="Kuwata A."/>
            <person name="Ogata H."/>
        </authorList>
    </citation>
    <scope>NUCLEOTIDE SEQUENCE [LARGE SCALE GENOMIC DNA]</scope>
</reference>
<proteinExistence type="predicted"/>
<name>A0ABQ6NAH4_9STRA</name>
<feature type="non-terminal residue" evidence="3">
    <location>
        <position position="363"/>
    </location>
</feature>
<evidence type="ECO:0000256" key="2">
    <source>
        <dbReference type="SAM" id="SignalP"/>
    </source>
</evidence>
<evidence type="ECO:0000313" key="3">
    <source>
        <dbReference type="EMBL" id="GMI50873.1"/>
    </source>
</evidence>
<evidence type="ECO:0000313" key="4">
    <source>
        <dbReference type="Proteomes" id="UP001165060"/>
    </source>
</evidence>
<feature type="region of interest" description="Disordered" evidence="1">
    <location>
        <begin position="187"/>
        <end position="217"/>
    </location>
</feature>
<accession>A0ABQ6NAH4</accession>
<feature type="signal peptide" evidence="2">
    <location>
        <begin position="1"/>
        <end position="21"/>
    </location>
</feature>
<keyword evidence="2" id="KW-0732">Signal</keyword>
<protein>
    <recommendedName>
        <fullName evidence="5">NFACT RNA-binding domain-containing protein</fullName>
    </recommendedName>
</protein>
<organism evidence="3 4">
    <name type="scientific">Tetraparma gracilis</name>
    <dbReference type="NCBI Taxonomy" id="2962635"/>
    <lineage>
        <taxon>Eukaryota</taxon>
        <taxon>Sar</taxon>
        <taxon>Stramenopiles</taxon>
        <taxon>Ochrophyta</taxon>
        <taxon>Bolidophyceae</taxon>
        <taxon>Parmales</taxon>
        <taxon>Triparmaceae</taxon>
        <taxon>Tetraparma</taxon>
    </lineage>
</organism>
<evidence type="ECO:0008006" key="5">
    <source>
        <dbReference type="Google" id="ProtNLM"/>
    </source>
</evidence>